<dbReference type="PANTHER" id="PTHR35089">
    <property type="entry name" value="CHAPERONE PROTEIN SKP"/>
    <property type="match status" value="1"/>
</dbReference>
<dbReference type="GO" id="GO:0051082">
    <property type="term" value="F:unfolded protein binding"/>
    <property type="evidence" value="ECO:0007669"/>
    <property type="project" value="InterPro"/>
</dbReference>
<organism evidence="5 6">
    <name type="scientific">Synergistes jonesii</name>
    <dbReference type="NCBI Taxonomy" id="2754"/>
    <lineage>
        <taxon>Bacteria</taxon>
        <taxon>Thermotogati</taxon>
        <taxon>Synergistota</taxon>
        <taxon>Synergistia</taxon>
        <taxon>Synergistales</taxon>
        <taxon>Synergistaceae</taxon>
        <taxon>Synergistes</taxon>
    </lineage>
</organism>
<dbReference type="InterPro" id="IPR005632">
    <property type="entry name" value="Chaperone_Skp"/>
</dbReference>
<feature type="coiled-coil region" evidence="3">
    <location>
        <begin position="43"/>
        <end position="91"/>
    </location>
</feature>
<evidence type="ECO:0000256" key="4">
    <source>
        <dbReference type="SAM" id="SignalP"/>
    </source>
</evidence>
<sequence length="140" mass="15602">MKKTAVLLLAALALLVFGAAAYAAEDTVGYVDDMAVLRQFSKFQQAQKQLEELDKKKSNAAKAEFDKEKDEANKRNIIEKLQLEMREEEAKLMNPVLREVNDTVAKVAKQKGVTIVVNKVLVYYGGVDLTQDVVNALKTK</sequence>
<dbReference type="Gene3D" id="3.30.910.20">
    <property type="entry name" value="Skp domain"/>
    <property type="match status" value="1"/>
</dbReference>
<evidence type="ECO:0000313" key="5">
    <source>
        <dbReference type="EMBL" id="KEJ91479.1"/>
    </source>
</evidence>
<dbReference type="Proteomes" id="UP000027665">
    <property type="component" value="Unassembled WGS sequence"/>
</dbReference>
<evidence type="ECO:0008006" key="7">
    <source>
        <dbReference type="Google" id="ProtNLM"/>
    </source>
</evidence>
<comment type="similarity">
    <text evidence="1">Belongs to the Skp family.</text>
</comment>
<feature type="chain" id="PRO_5001689872" description="Molecular chaperone Skp" evidence="4">
    <location>
        <begin position="24"/>
        <end position="140"/>
    </location>
</feature>
<accession>A0A073IP14</accession>
<dbReference type="SMART" id="SM00935">
    <property type="entry name" value="OmpH"/>
    <property type="match status" value="1"/>
</dbReference>
<comment type="caution">
    <text evidence="5">The sequence shown here is derived from an EMBL/GenBank/DDBJ whole genome shotgun (WGS) entry which is preliminary data.</text>
</comment>
<dbReference type="PANTHER" id="PTHR35089:SF1">
    <property type="entry name" value="CHAPERONE PROTEIN SKP"/>
    <property type="match status" value="1"/>
</dbReference>
<gene>
    <name evidence="5" type="ORF">EH55_09730</name>
</gene>
<dbReference type="OrthoDB" id="5914at2"/>
<name>A0A073IP14_9BACT</name>
<dbReference type="AlphaFoldDB" id="A0A073IP14"/>
<keyword evidence="6" id="KW-1185">Reference proteome</keyword>
<dbReference type="RefSeq" id="WP_037977869.1">
    <property type="nucleotide sequence ID" value="NZ_JAXDSK010000029.1"/>
</dbReference>
<evidence type="ECO:0000256" key="1">
    <source>
        <dbReference type="ARBA" id="ARBA00009091"/>
    </source>
</evidence>
<dbReference type="EMBL" id="JMKI01000047">
    <property type="protein sequence ID" value="KEJ91479.1"/>
    <property type="molecule type" value="Genomic_DNA"/>
</dbReference>
<dbReference type="GO" id="GO:0050821">
    <property type="term" value="P:protein stabilization"/>
    <property type="evidence" value="ECO:0007669"/>
    <property type="project" value="TreeGrafter"/>
</dbReference>
<evidence type="ECO:0000313" key="6">
    <source>
        <dbReference type="Proteomes" id="UP000027665"/>
    </source>
</evidence>
<reference evidence="5 6" key="1">
    <citation type="submission" date="2014-04" db="EMBL/GenBank/DDBJ databases">
        <title>Draft Genome Sequence of Synergistes jonesii.</title>
        <authorList>
            <person name="Coil D.A."/>
            <person name="Eisen J.A."/>
            <person name="Holland-Moritz H.E."/>
        </authorList>
    </citation>
    <scope>NUCLEOTIDE SEQUENCE [LARGE SCALE GENOMIC DNA]</scope>
    <source>
        <strain evidence="5 6">78-1</strain>
    </source>
</reference>
<evidence type="ECO:0000256" key="2">
    <source>
        <dbReference type="ARBA" id="ARBA00022729"/>
    </source>
</evidence>
<dbReference type="Pfam" id="PF03938">
    <property type="entry name" value="OmpH"/>
    <property type="match status" value="1"/>
</dbReference>
<protein>
    <recommendedName>
        <fullName evidence="7">Molecular chaperone Skp</fullName>
    </recommendedName>
</protein>
<keyword evidence="3" id="KW-0175">Coiled coil</keyword>
<feature type="signal peptide" evidence="4">
    <location>
        <begin position="1"/>
        <end position="23"/>
    </location>
</feature>
<dbReference type="eggNOG" id="COG2825">
    <property type="taxonomic scope" value="Bacteria"/>
</dbReference>
<evidence type="ECO:0000256" key="3">
    <source>
        <dbReference type="SAM" id="Coils"/>
    </source>
</evidence>
<dbReference type="GeneID" id="90984386"/>
<proteinExistence type="inferred from homology"/>
<dbReference type="STRING" id="2754.EH55_09730"/>
<dbReference type="InterPro" id="IPR024930">
    <property type="entry name" value="Skp_dom_sf"/>
</dbReference>
<dbReference type="GO" id="GO:0005829">
    <property type="term" value="C:cytosol"/>
    <property type="evidence" value="ECO:0007669"/>
    <property type="project" value="TreeGrafter"/>
</dbReference>
<keyword evidence="2 4" id="KW-0732">Signal</keyword>
<dbReference type="SUPFAM" id="SSF111384">
    <property type="entry name" value="OmpH-like"/>
    <property type="match status" value="1"/>
</dbReference>